<dbReference type="OrthoDB" id="28179at2157"/>
<dbReference type="PANTHER" id="PTHR34796:SF1">
    <property type="entry name" value="EXPRESSED PROTEIN"/>
    <property type="match status" value="1"/>
</dbReference>
<evidence type="ECO:0000313" key="2">
    <source>
        <dbReference type="Proteomes" id="UP000032408"/>
    </source>
</evidence>
<dbReference type="GeneID" id="24820817"/>
<dbReference type="AlphaFoldDB" id="A0A0D5C4R0"/>
<dbReference type="SUPFAM" id="SSF140663">
    <property type="entry name" value="TTHA0068-like"/>
    <property type="match status" value="1"/>
</dbReference>
<dbReference type="PANTHER" id="PTHR34796">
    <property type="entry name" value="EXPRESSED PROTEIN"/>
    <property type="match status" value="1"/>
</dbReference>
<reference evidence="2" key="1">
    <citation type="submission" date="2015-03" db="EMBL/GenBank/DDBJ databases">
        <title>Characterization of two novel Thaumarchaeota isolated from the Northern Adriatic Sea.</title>
        <authorList>
            <person name="Bayer B."/>
            <person name="Vojvoda J."/>
            <person name="Offre P."/>
            <person name="Srivastava A."/>
            <person name="Elisabeth N."/>
            <person name="Garcia J.A.L."/>
            <person name="Schleper C."/>
            <person name="Herndl G.J."/>
        </authorList>
    </citation>
    <scope>NUCLEOTIDE SEQUENCE [LARGE SCALE GENOMIC DNA]</scope>
    <source>
        <strain evidence="2">NF5</strain>
    </source>
</reference>
<dbReference type="STRING" id="1580092.NADRNF5_1645"/>
<dbReference type="InterPro" id="IPR023203">
    <property type="entry name" value="TTHA0068_sf"/>
</dbReference>
<dbReference type="InterPro" id="IPR005500">
    <property type="entry name" value="DUF309"/>
</dbReference>
<dbReference type="HOGENOM" id="CLU_1465195_0_0_2"/>
<sequence>MERYLLHFKNEKYLPQNCRELAHKARDLAADMKNVSVRLARVATKFIEFDVAAEKEDLDSLVDKLSPIGDLDNVRHVFEEHIDKEKGIKDGIFFFNNERFWECHEAFEGVWNQCYGREKELVQGIILVAVAFAHQQENEENIGIGMLSRALEKLGSSPSMYHSIDVDRIRKKCVEMQQAKKLTMFEI</sequence>
<dbReference type="KEGG" id="nin:NADRNF5_1645"/>
<reference evidence="1 2" key="2">
    <citation type="journal article" date="2016" name="ISME J.">
        <title>Physiological and genomic characterization of two novel marine thaumarchaeal strains indicates niche differentiation.</title>
        <authorList>
            <person name="Bayer B."/>
            <person name="Vojvoda J."/>
            <person name="Offre P."/>
            <person name="Alves R.J."/>
            <person name="Elisabeth N.H."/>
            <person name="Garcia J.A."/>
            <person name="Volland J.M."/>
            <person name="Srivastava A."/>
            <person name="Schleper C."/>
            <person name="Herndl G.J."/>
        </authorList>
    </citation>
    <scope>NUCLEOTIDE SEQUENCE [LARGE SCALE GENOMIC DNA]</scope>
    <source>
        <strain evidence="1 2">NF5</strain>
    </source>
</reference>
<keyword evidence="2" id="KW-1185">Reference proteome</keyword>
<evidence type="ECO:0000313" key="1">
    <source>
        <dbReference type="EMBL" id="AJW71325.1"/>
    </source>
</evidence>
<gene>
    <name evidence="1" type="ORF">NADRNF5_1645</name>
</gene>
<evidence type="ECO:0008006" key="3">
    <source>
        <dbReference type="Google" id="ProtNLM"/>
    </source>
</evidence>
<dbReference type="Pfam" id="PF03745">
    <property type="entry name" value="DUF309"/>
    <property type="match status" value="1"/>
</dbReference>
<proteinExistence type="predicted"/>
<name>A0A0D5C4R0_9ARCH</name>
<dbReference type="Proteomes" id="UP000032408">
    <property type="component" value="Chromosome"/>
</dbReference>
<accession>A0A0D5C4R0</accession>
<dbReference type="EMBL" id="CP011070">
    <property type="protein sequence ID" value="AJW71325.1"/>
    <property type="molecule type" value="Genomic_DNA"/>
</dbReference>
<dbReference type="RefSeq" id="WP_048119402.1">
    <property type="nucleotide sequence ID" value="NZ_CP011070.1"/>
</dbReference>
<dbReference type="Gene3D" id="1.10.3450.10">
    <property type="entry name" value="TTHA0068-like"/>
    <property type="match status" value="1"/>
</dbReference>
<organism evidence="1 2">
    <name type="scientific">Nitrosopumilus adriaticus</name>
    <dbReference type="NCBI Taxonomy" id="1580092"/>
    <lineage>
        <taxon>Archaea</taxon>
        <taxon>Nitrososphaerota</taxon>
        <taxon>Nitrososphaeria</taxon>
        <taxon>Nitrosopumilales</taxon>
        <taxon>Nitrosopumilaceae</taxon>
        <taxon>Nitrosopumilus</taxon>
    </lineage>
</organism>
<protein>
    <recommendedName>
        <fullName evidence="3">DUF309 domain-containing protein</fullName>
    </recommendedName>
</protein>